<dbReference type="SUPFAM" id="SSF48452">
    <property type="entry name" value="TPR-like"/>
    <property type="match status" value="1"/>
</dbReference>
<keyword evidence="2" id="KW-1133">Transmembrane helix</keyword>
<accession>A0ABV0AWD7</accession>
<name>A0ABV0AWD7_9ACTN</name>
<feature type="transmembrane region" description="Helical" evidence="2">
    <location>
        <begin position="167"/>
        <end position="187"/>
    </location>
</feature>
<evidence type="ECO:0000256" key="1">
    <source>
        <dbReference type="PROSITE-ProRule" id="PRU00339"/>
    </source>
</evidence>
<feature type="transmembrane region" description="Helical" evidence="2">
    <location>
        <begin position="21"/>
        <end position="40"/>
    </location>
</feature>
<dbReference type="InterPro" id="IPR011990">
    <property type="entry name" value="TPR-like_helical_dom_sf"/>
</dbReference>
<feature type="repeat" description="TPR" evidence="1">
    <location>
        <begin position="310"/>
        <end position="343"/>
    </location>
</feature>
<dbReference type="EMBL" id="JBDJAW010000035">
    <property type="protein sequence ID" value="MEN3539579.1"/>
    <property type="molecule type" value="Genomic_DNA"/>
</dbReference>
<keyword evidence="2" id="KW-0812">Transmembrane</keyword>
<proteinExistence type="predicted"/>
<evidence type="ECO:0008006" key="5">
    <source>
        <dbReference type="Google" id="ProtNLM"/>
    </source>
</evidence>
<evidence type="ECO:0000313" key="3">
    <source>
        <dbReference type="EMBL" id="MEN3539579.1"/>
    </source>
</evidence>
<evidence type="ECO:0000313" key="4">
    <source>
        <dbReference type="Proteomes" id="UP001447516"/>
    </source>
</evidence>
<dbReference type="Proteomes" id="UP001447516">
    <property type="component" value="Unassembled WGS sequence"/>
</dbReference>
<protein>
    <recommendedName>
        <fullName evidence="5">Tetratricopeptide repeat protein</fullName>
    </recommendedName>
</protein>
<gene>
    <name evidence="3" type="ORF">AAH991_31015</name>
</gene>
<feature type="transmembrane region" description="Helical" evidence="2">
    <location>
        <begin position="194"/>
        <end position="215"/>
    </location>
</feature>
<keyword evidence="4" id="KW-1185">Reference proteome</keyword>
<keyword evidence="1" id="KW-0802">TPR repeat</keyword>
<organism evidence="3 4">
    <name type="scientific">Microbispora maris</name>
    <dbReference type="NCBI Taxonomy" id="3144104"/>
    <lineage>
        <taxon>Bacteria</taxon>
        <taxon>Bacillati</taxon>
        <taxon>Actinomycetota</taxon>
        <taxon>Actinomycetes</taxon>
        <taxon>Streptosporangiales</taxon>
        <taxon>Streptosporangiaceae</taxon>
        <taxon>Microbispora</taxon>
    </lineage>
</organism>
<keyword evidence="2" id="KW-0472">Membrane</keyword>
<sequence length="678" mass="73814">MEINLEPPEVEDLNTPYKRRLSLAVVLIALAGGILGYLASDAGAREDRTMRDAQRAAIAAMSEQMTVEAAVSENRANLGTVSTLKRRHDLDAVRAELLLRREESAAAARWDQAYSHVQSVSVLSSGTYANRLDMLYSDRYVGANRATLNQQAAQETASEWGDKNNTYVGGITLLAVALTLLGLSLTVSVSTRRYLVWPAGVLTVACFAASVVAVVTPPDMTPKEVIGAVAEGDRLASLRNFEGAVKAYDRAIAVKDDYATAYEHRSSARVLAASPERFTSSYVFSSAPRSAWVASAADLTRALELGGERYVVLLNLGAVNIHLADHKKSEEYTRRAIALNPGPPLPWLNLLTALTGQGKPADARRLAVDVIKRIKARPDPAERLELYAAGRTALDVVATQRDDVRPLVAELQGELVRAQAEELAPRAQPAPIAAVSRLKVVAQGARVVADYTYRNLPKRAQIGMVAYYRPSSVDEWTQRSDMTQIIPSPLEKSAGQATWVMLDRSCPASGEYRVDLYSGSRRLASATTAMSTVDTERLMPHNDWIGGIMLCRPDSWKFAGDLAGSAELTSPDDRQWLSIRVTTVEPLSDERARTRMAEKVRDGLIRRLPSGTKVLQENAAAWFGGIQGSGWHLTINAHEQGYAWVAIDKGGVLRTLLSRFPAGESGELDTLASYLQFG</sequence>
<dbReference type="Gene3D" id="1.25.40.10">
    <property type="entry name" value="Tetratricopeptide repeat domain"/>
    <property type="match status" value="1"/>
</dbReference>
<evidence type="ECO:0000256" key="2">
    <source>
        <dbReference type="SAM" id="Phobius"/>
    </source>
</evidence>
<dbReference type="RefSeq" id="WP_346229469.1">
    <property type="nucleotide sequence ID" value="NZ_JBDJAW010000035.1"/>
</dbReference>
<dbReference type="PROSITE" id="PS50005">
    <property type="entry name" value="TPR"/>
    <property type="match status" value="1"/>
</dbReference>
<comment type="caution">
    <text evidence="3">The sequence shown here is derived from an EMBL/GenBank/DDBJ whole genome shotgun (WGS) entry which is preliminary data.</text>
</comment>
<dbReference type="InterPro" id="IPR019734">
    <property type="entry name" value="TPR_rpt"/>
</dbReference>
<reference evidence="3 4" key="1">
    <citation type="submission" date="2024-05" db="EMBL/GenBank/DDBJ databases">
        <title>Microbispora sp.ZYX-F-249.</title>
        <authorList>
            <person name="Xie H."/>
        </authorList>
    </citation>
    <scope>NUCLEOTIDE SEQUENCE [LARGE SCALE GENOMIC DNA]</scope>
    <source>
        <strain evidence="3 4">ZYX-F-249</strain>
    </source>
</reference>